<evidence type="ECO:0000256" key="1">
    <source>
        <dbReference type="SAM" id="MobiDB-lite"/>
    </source>
</evidence>
<name>A0A1I5I884_PSUAM</name>
<sequence length="238" mass="26767">MSSDPDRLGTPQSGERPRYHDGTTRPGAQPRNQRHDRHGRAGTERREVSRNNPAADRYWYLKIYLNDQLALGVVWRQLARRAQRSNRDTPLGDALARVATGIAEDVETFRSLMRQAGIRPSRMKPGAAVAAERLGRLKLNGRLADYSPLSRFTELEMLTMGIEGKKQLWTTLRDLAGLATQLPDVDFDQLIERAAAQKAELEPHRVRAGRELFISRGLSGRSCVGGDRLCQFRAIRSP</sequence>
<feature type="compositionally biased region" description="Basic and acidic residues" evidence="1">
    <location>
        <begin position="39"/>
        <end position="49"/>
    </location>
</feature>
<protein>
    <submittedName>
        <fullName evidence="2">Uncharacterized protein</fullName>
    </submittedName>
</protein>
<dbReference type="STRING" id="260086.SAMN05216207_108913"/>
<dbReference type="EMBL" id="FOUY01000089">
    <property type="protein sequence ID" value="SFO56316.1"/>
    <property type="molecule type" value="Genomic_DNA"/>
</dbReference>
<feature type="region of interest" description="Disordered" evidence="1">
    <location>
        <begin position="1"/>
        <end position="49"/>
    </location>
</feature>
<evidence type="ECO:0000313" key="3">
    <source>
        <dbReference type="Proteomes" id="UP000199614"/>
    </source>
</evidence>
<dbReference type="AlphaFoldDB" id="A0A1I5I884"/>
<keyword evidence="3" id="KW-1185">Reference proteome</keyword>
<dbReference type="RefSeq" id="WP_245773978.1">
    <property type="nucleotide sequence ID" value="NZ_FOUY01000089.1"/>
</dbReference>
<reference evidence="2 3" key="1">
    <citation type="submission" date="2016-10" db="EMBL/GenBank/DDBJ databases">
        <authorList>
            <person name="de Groot N.N."/>
        </authorList>
    </citation>
    <scope>NUCLEOTIDE SEQUENCE [LARGE SCALE GENOMIC DNA]</scope>
    <source>
        <strain evidence="2 3">CGMCC 4.1877</strain>
    </source>
</reference>
<proteinExistence type="predicted"/>
<accession>A0A1I5I884</accession>
<organism evidence="2 3">
    <name type="scientific">Pseudonocardia ammonioxydans</name>
    <dbReference type="NCBI Taxonomy" id="260086"/>
    <lineage>
        <taxon>Bacteria</taxon>
        <taxon>Bacillati</taxon>
        <taxon>Actinomycetota</taxon>
        <taxon>Actinomycetes</taxon>
        <taxon>Pseudonocardiales</taxon>
        <taxon>Pseudonocardiaceae</taxon>
        <taxon>Pseudonocardia</taxon>
    </lineage>
</organism>
<evidence type="ECO:0000313" key="2">
    <source>
        <dbReference type="EMBL" id="SFO56316.1"/>
    </source>
</evidence>
<gene>
    <name evidence="2" type="ORF">SAMN05216207_108913</name>
</gene>
<dbReference type="Proteomes" id="UP000199614">
    <property type="component" value="Unassembled WGS sequence"/>
</dbReference>